<dbReference type="EMBL" id="HE573026">
    <property type="protein sequence ID" value="CCC51596.1"/>
    <property type="molecule type" value="Genomic_DNA"/>
</dbReference>
<proteinExistence type="predicted"/>
<evidence type="ECO:0000313" key="1">
    <source>
        <dbReference type="EMBL" id="CCC51596.1"/>
    </source>
</evidence>
<organism evidence="1">
    <name type="scientific">Trypanosoma vivax (strain Y486)</name>
    <dbReference type="NCBI Taxonomy" id="1055687"/>
    <lineage>
        <taxon>Eukaryota</taxon>
        <taxon>Discoba</taxon>
        <taxon>Euglenozoa</taxon>
        <taxon>Kinetoplastea</taxon>
        <taxon>Metakinetoplastina</taxon>
        <taxon>Trypanosomatida</taxon>
        <taxon>Trypanosomatidae</taxon>
        <taxon>Trypanosoma</taxon>
        <taxon>Duttonella</taxon>
    </lineage>
</organism>
<name>G0U6U1_TRYVY</name>
<gene>
    <name evidence="1" type="ORF">TVY486_1006450</name>
</gene>
<sequence length="106" mass="12107">MVTVFKCPSSGYETRRYGYTHERAERTPHFLMRHSLMHINSCATPTGKVIHFVNRTSTTTHPLLICQCAHSRTHTLAAFMCKSPWPQMPRFLNAMVKLSAKVVGYP</sequence>
<protein>
    <submittedName>
        <fullName evidence="1">Uncharacterized protein</fullName>
    </submittedName>
</protein>
<reference evidence="1" key="1">
    <citation type="journal article" date="2012" name="Proc. Natl. Acad. Sci. U.S.A.">
        <title>Antigenic diversity is generated by distinct evolutionary mechanisms in African trypanosome species.</title>
        <authorList>
            <person name="Jackson A.P."/>
            <person name="Berry A."/>
            <person name="Aslett M."/>
            <person name="Allison H.C."/>
            <person name="Burton P."/>
            <person name="Vavrova-Anderson J."/>
            <person name="Brown R."/>
            <person name="Browne H."/>
            <person name="Corton N."/>
            <person name="Hauser H."/>
            <person name="Gamble J."/>
            <person name="Gilderthorp R."/>
            <person name="Marcello L."/>
            <person name="McQuillan J."/>
            <person name="Otto T.D."/>
            <person name="Quail M.A."/>
            <person name="Sanders M.J."/>
            <person name="van Tonder A."/>
            <person name="Ginger M.L."/>
            <person name="Field M.C."/>
            <person name="Barry J.D."/>
            <person name="Hertz-Fowler C."/>
            <person name="Berriman M."/>
        </authorList>
    </citation>
    <scope>NUCLEOTIDE SEQUENCE</scope>
    <source>
        <strain evidence="1">Y486</strain>
    </source>
</reference>
<accession>G0U6U1</accession>
<dbReference type="AlphaFoldDB" id="G0U6U1"/>